<organism evidence="1 2">
    <name type="scientific">Petrocella atlantisensis</name>
    <dbReference type="NCBI Taxonomy" id="2173034"/>
    <lineage>
        <taxon>Bacteria</taxon>
        <taxon>Bacillati</taxon>
        <taxon>Bacillota</taxon>
        <taxon>Clostridia</taxon>
        <taxon>Lachnospirales</taxon>
        <taxon>Vallitaleaceae</taxon>
        <taxon>Petrocella</taxon>
    </lineage>
</organism>
<evidence type="ECO:0000313" key="2">
    <source>
        <dbReference type="Proteomes" id="UP000279029"/>
    </source>
</evidence>
<gene>
    <name evidence="1" type="ORF">PATL70BA_3206</name>
</gene>
<accession>A0A3P7SBN1</accession>
<dbReference type="Pfam" id="PF10903">
    <property type="entry name" value="DUF2691"/>
    <property type="match status" value="1"/>
</dbReference>
<dbReference type="AlphaFoldDB" id="A0A3P7SBN1"/>
<name>A0A3P7SBN1_9FIRM</name>
<dbReference type="OrthoDB" id="2625810at2"/>
<sequence length="153" mass="18196">MVHNGITFEIPNKPGQFLGDILNLFNPQDYIWDIEYDEIHLQRDNEYTGEFLFTEEYLSGEDLLNRAMTNTYYMIFITLRAFLNEASRDRYGSYDDFLKSDSQVFLTVYDCSYVMFSFKDGNILQEVYRNAEAKGFDNINLLTEESLREYNWV</sequence>
<reference evidence="1 2" key="1">
    <citation type="submission" date="2018-09" db="EMBL/GenBank/DDBJ databases">
        <authorList>
            <person name="Postec A."/>
        </authorList>
    </citation>
    <scope>NUCLEOTIDE SEQUENCE [LARGE SCALE GENOMIC DNA]</scope>
    <source>
        <strain evidence="1">70B-A</strain>
    </source>
</reference>
<evidence type="ECO:0000313" key="1">
    <source>
        <dbReference type="EMBL" id="VDN49129.1"/>
    </source>
</evidence>
<proteinExistence type="predicted"/>
<dbReference type="EMBL" id="LR130778">
    <property type="protein sequence ID" value="VDN49129.1"/>
    <property type="molecule type" value="Genomic_DNA"/>
</dbReference>
<protein>
    <recommendedName>
        <fullName evidence="3">DUF2691 domain-containing protein</fullName>
    </recommendedName>
</protein>
<dbReference type="Proteomes" id="UP000279029">
    <property type="component" value="Chromosome"/>
</dbReference>
<keyword evidence="2" id="KW-1185">Reference proteome</keyword>
<dbReference type="KEGG" id="cbar:PATL70BA_3206"/>
<dbReference type="InterPro" id="IPR020216">
    <property type="entry name" value="Uncharacterised_YncE"/>
</dbReference>
<dbReference type="RefSeq" id="WP_125138159.1">
    <property type="nucleotide sequence ID" value="NZ_LR130778.1"/>
</dbReference>
<evidence type="ECO:0008006" key="3">
    <source>
        <dbReference type="Google" id="ProtNLM"/>
    </source>
</evidence>